<keyword evidence="7" id="KW-1185">Reference proteome</keyword>
<keyword evidence="3" id="KW-0479">Metal-binding</keyword>
<proteinExistence type="inferred from homology"/>
<dbReference type="Proteomes" id="UP000029734">
    <property type="component" value="Unassembled WGS sequence"/>
</dbReference>
<evidence type="ECO:0000256" key="2">
    <source>
        <dbReference type="ARBA" id="ARBA00023008"/>
    </source>
</evidence>
<dbReference type="InterPro" id="IPR003782">
    <property type="entry name" value="SCO1/SenC"/>
</dbReference>
<dbReference type="EMBL" id="JQCR01000001">
    <property type="protein sequence ID" value="KGE20832.1"/>
    <property type="molecule type" value="Genomic_DNA"/>
</dbReference>
<feature type="binding site" evidence="3">
    <location>
        <position position="167"/>
    </location>
    <ligand>
        <name>Cu cation</name>
        <dbReference type="ChEBI" id="CHEBI:23378"/>
    </ligand>
</feature>
<dbReference type="eggNOG" id="COG1999">
    <property type="taxonomic scope" value="Bacteria"/>
</dbReference>
<dbReference type="GO" id="GO:0046872">
    <property type="term" value="F:metal ion binding"/>
    <property type="evidence" value="ECO:0007669"/>
    <property type="project" value="UniProtKB-KW"/>
</dbReference>
<protein>
    <submittedName>
        <fullName evidence="6">Electron transporter SenC</fullName>
    </submittedName>
</protein>
<dbReference type="STRING" id="268407.PWYN_01230"/>
<accession>A0A098MGZ9</accession>
<dbReference type="InterPro" id="IPR013766">
    <property type="entry name" value="Thioredoxin_domain"/>
</dbReference>
<keyword evidence="4" id="KW-1015">Disulfide bond</keyword>
<evidence type="ECO:0000259" key="5">
    <source>
        <dbReference type="PROSITE" id="PS51352"/>
    </source>
</evidence>
<dbReference type="CDD" id="cd02968">
    <property type="entry name" value="SCO"/>
    <property type="match status" value="1"/>
</dbReference>
<sequence length="208" mass="23488">MHLLLIKKYKWTWLMLLLALAMAGYLAANSLDFGKEKLPMIGQVQNFSLQNVDGQTVTLADTEGKARLVYFFFTQCPDVCPITTFTLSQTQDLLMKSGEFGKDVAFISISFDPENDTPEAIKTFADRFHANYDGWYFLRGEQEQIRKLAADSFKVLIAGNKKDNFAHANLIGLVDRKNNLRALYNAGDTENITPEYLADVVTQLAKEK</sequence>
<gene>
    <name evidence="6" type="ORF">PWYN_01230</name>
</gene>
<evidence type="ECO:0000313" key="7">
    <source>
        <dbReference type="Proteomes" id="UP000029734"/>
    </source>
</evidence>
<dbReference type="PROSITE" id="PS51352">
    <property type="entry name" value="THIOREDOXIN_2"/>
    <property type="match status" value="1"/>
</dbReference>
<feature type="binding site" evidence="3">
    <location>
        <position position="76"/>
    </location>
    <ligand>
        <name>Cu cation</name>
        <dbReference type="ChEBI" id="CHEBI:23378"/>
    </ligand>
</feature>
<evidence type="ECO:0000256" key="1">
    <source>
        <dbReference type="ARBA" id="ARBA00010996"/>
    </source>
</evidence>
<dbReference type="PANTHER" id="PTHR12151:SF25">
    <property type="entry name" value="LINALOOL DEHYDRATASE_ISOMERASE DOMAIN-CONTAINING PROTEIN"/>
    <property type="match status" value="1"/>
</dbReference>
<evidence type="ECO:0000256" key="3">
    <source>
        <dbReference type="PIRSR" id="PIRSR603782-1"/>
    </source>
</evidence>
<feature type="binding site" evidence="3">
    <location>
        <position position="80"/>
    </location>
    <ligand>
        <name>Cu cation</name>
        <dbReference type="ChEBI" id="CHEBI:23378"/>
    </ligand>
</feature>
<dbReference type="InterPro" id="IPR036249">
    <property type="entry name" value="Thioredoxin-like_sf"/>
</dbReference>
<name>A0A098MGZ9_9BACL</name>
<organism evidence="6 7">
    <name type="scientific">Paenibacillus wynnii</name>
    <dbReference type="NCBI Taxonomy" id="268407"/>
    <lineage>
        <taxon>Bacteria</taxon>
        <taxon>Bacillati</taxon>
        <taxon>Bacillota</taxon>
        <taxon>Bacilli</taxon>
        <taxon>Bacillales</taxon>
        <taxon>Paenibacillaceae</taxon>
        <taxon>Paenibacillus</taxon>
    </lineage>
</organism>
<dbReference type="Gene3D" id="3.40.30.10">
    <property type="entry name" value="Glutaredoxin"/>
    <property type="match status" value="1"/>
</dbReference>
<comment type="caution">
    <text evidence="6">The sequence shown here is derived from an EMBL/GenBank/DDBJ whole genome shotgun (WGS) entry which is preliminary data.</text>
</comment>
<comment type="similarity">
    <text evidence="1">Belongs to the SCO1/2 family.</text>
</comment>
<dbReference type="RefSeq" id="WP_036648191.1">
    <property type="nucleotide sequence ID" value="NZ_JQCR01000001.1"/>
</dbReference>
<dbReference type="Pfam" id="PF02630">
    <property type="entry name" value="SCO1-SenC"/>
    <property type="match status" value="1"/>
</dbReference>
<dbReference type="AlphaFoldDB" id="A0A098MGZ9"/>
<dbReference type="PANTHER" id="PTHR12151">
    <property type="entry name" value="ELECTRON TRANSPORT PROTIN SCO1/SENC FAMILY MEMBER"/>
    <property type="match status" value="1"/>
</dbReference>
<evidence type="ECO:0000256" key="4">
    <source>
        <dbReference type="PIRSR" id="PIRSR603782-2"/>
    </source>
</evidence>
<reference evidence="6 7" key="2">
    <citation type="submission" date="2014-10" db="EMBL/GenBank/DDBJ databases">
        <title>Comparative genomics of the Paenibacillus odorifer group.</title>
        <authorList>
            <person name="Tsai Y.-C."/>
            <person name="Martin N."/>
            <person name="Korlach J."/>
            <person name="Wiedmann M."/>
        </authorList>
    </citation>
    <scope>NUCLEOTIDE SEQUENCE [LARGE SCALE GENOMIC DNA]</scope>
    <source>
        <strain evidence="6 7">DSM 18334</strain>
    </source>
</reference>
<keyword evidence="2 3" id="KW-0186">Copper</keyword>
<dbReference type="SUPFAM" id="SSF52833">
    <property type="entry name" value="Thioredoxin-like"/>
    <property type="match status" value="1"/>
</dbReference>
<reference evidence="6 7" key="1">
    <citation type="submission" date="2014-08" db="EMBL/GenBank/DDBJ databases">
        <authorList>
            <person name="den Bakker H.C."/>
        </authorList>
    </citation>
    <scope>NUCLEOTIDE SEQUENCE [LARGE SCALE GENOMIC DNA]</scope>
    <source>
        <strain evidence="6 7">DSM 18334</strain>
    </source>
</reference>
<feature type="domain" description="Thioredoxin" evidence="5">
    <location>
        <begin position="38"/>
        <end position="206"/>
    </location>
</feature>
<feature type="disulfide bond" description="Redox-active" evidence="4">
    <location>
        <begin position="76"/>
        <end position="80"/>
    </location>
</feature>
<evidence type="ECO:0000313" key="6">
    <source>
        <dbReference type="EMBL" id="KGE20832.1"/>
    </source>
</evidence>